<feature type="signal peptide" evidence="11">
    <location>
        <begin position="1"/>
        <end position="33"/>
    </location>
</feature>
<feature type="domain" description="Glycoside hydrolase family 3 N-terminal" evidence="12">
    <location>
        <begin position="369"/>
        <end position="701"/>
    </location>
</feature>
<dbReference type="GO" id="GO:0008422">
    <property type="term" value="F:beta-glucosidase activity"/>
    <property type="evidence" value="ECO:0007669"/>
    <property type="project" value="UniProtKB-EC"/>
</dbReference>
<dbReference type="GO" id="GO:0030245">
    <property type="term" value="P:cellulose catabolic process"/>
    <property type="evidence" value="ECO:0007669"/>
    <property type="project" value="InterPro"/>
</dbReference>
<dbReference type="PATRIC" id="fig|1938.6.peg.5843"/>
<dbReference type="PANTHER" id="PTHR30620">
    <property type="entry name" value="PERIPLASMIC BETA-GLUCOSIDASE-RELATED"/>
    <property type="match status" value="1"/>
</dbReference>
<evidence type="ECO:0000256" key="5">
    <source>
        <dbReference type="ARBA" id="ARBA00022737"/>
    </source>
</evidence>
<dbReference type="InterPro" id="IPR017853">
    <property type="entry name" value="GH"/>
</dbReference>
<dbReference type="Pfam" id="PF00933">
    <property type="entry name" value="Glyco_hydro_3"/>
    <property type="match status" value="1"/>
</dbReference>
<evidence type="ECO:0000256" key="9">
    <source>
        <dbReference type="RuleBase" id="RU361161"/>
    </source>
</evidence>
<evidence type="ECO:0000256" key="1">
    <source>
        <dbReference type="ARBA" id="ARBA00000448"/>
    </source>
</evidence>
<evidence type="ECO:0000256" key="2">
    <source>
        <dbReference type="ARBA" id="ARBA00005336"/>
    </source>
</evidence>
<evidence type="ECO:0000256" key="7">
    <source>
        <dbReference type="ARBA" id="ARBA00022837"/>
    </source>
</evidence>
<gene>
    <name evidence="16" type="ORF">ADK34_27245</name>
</gene>
<accession>A0A0L8JPY2</accession>
<keyword evidence="8 9" id="KW-0326">Glycosidase</keyword>
<protein>
    <recommendedName>
        <fullName evidence="3">beta-glucosidase</fullName>
        <ecNumber evidence="3">3.2.1.21</ecNumber>
    </recommendedName>
</protein>
<dbReference type="PROSITE" id="PS51318">
    <property type="entry name" value="TAT"/>
    <property type="match status" value="1"/>
</dbReference>
<dbReference type="GO" id="GO:0007154">
    <property type="term" value="P:cell communication"/>
    <property type="evidence" value="ECO:0007669"/>
    <property type="project" value="InterPro"/>
</dbReference>
<dbReference type="SUPFAM" id="SSF49785">
    <property type="entry name" value="Galactose-binding domain-like"/>
    <property type="match status" value="1"/>
</dbReference>
<dbReference type="InterPro" id="IPR019800">
    <property type="entry name" value="Glyco_hydro_3_AS"/>
</dbReference>
<sequence length="1030" mass="108835">MPHPRHRRRASAAVLAATAVLAGLIAGAVPSAAAPGAEGDPAPRPVDRFEGEVPFAGPPAEGLFTWGSDTDDHPALSLAERADAPEGTKVLEGRYDISGWGGFTHDFAFDRPAQDWTAHKGIRFWWYGQNTAPLPPGSGKRVNFELKDGGANGEASELWTTSFTDDWEGWHLVEIPFSEFHYRADYQPVGGIDQVLGLDRMWGYALTLPTGAPGRFALDGVELYGKAEPALNTRVVTGAVVHPVDEGGTARIDVSVTTTGSAPTGEPVTVTYTTDDNGPAEPGKDYSPVSGSLEFPAGTPSGTTRSITVPTLKDRTGEEAETIPVKLTVDGAKAPSETPAVVVNAHGLPYLDPRLPVKKRVADLLSRMTLREKAGQMTQAERNALRSPGDIAGYALGSLLSGGGSVPTPNTPEAWARMVDAYQLRARATRLQIPLIYGVDAVHGHNNVIGSTIMPHNIGIGAGRDPGLAARTGAVTAKEVRATGVPWDFAPCLCVTRDERWGRSYESFGEDPALVTAMETVITGMQGARDGRDLDRNDKVLTTAKHFVGDGGTAFGSSTTGSYTIDQGVTRVTRDELEAVHLAPFTEAVEQGVGTVMPSYSSLDVLGDDQGPVKMHANAEMINGVLKDRMGFEGFVISDWQAIDQIPGDYPSDVRTSVNAGLDMIMVPTDYQGFTRTLVAEAEAGRVPTARVDDAVARILTQKFRLGLFEEPYADPTHLASVGSPEHRAVAREAAAASQVLLKNDGAVLPLKPTQNVYVAGSNADDLGNQAGGWTVTWQGASGRTTTGTTILEAMRKSADPGTTLTYSQDASTPTTGHDVGVVVVGEKPYAEGIGDVGNGHDLELTAADKTAVDRVCAAMPCAVLVVSGRPQLIGDRLPAIDALVASWLPGTEGDGVADVLYGRRPFTGQLPVTWPKSQDQLPLNVGDTRYDPQFPYGWGLTTLRTTPQGGEPALRAIGLAARALQQAGLGDSAASRRLVGRARLIVQDRIGPNITQNTAKPFAEADHLLLSGDPTAAVSKLTDAFRAAG</sequence>
<keyword evidence="5" id="KW-0677">Repeat</keyword>
<dbReference type="InterPro" id="IPR002772">
    <property type="entry name" value="Glyco_hydro_3_C"/>
</dbReference>
<dbReference type="Proteomes" id="UP000037023">
    <property type="component" value="Unassembled WGS sequence"/>
</dbReference>
<dbReference type="Gene3D" id="2.60.120.430">
    <property type="entry name" value="Galactose-binding lectin"/>
    <property type="match status" value="1"/>
</dbReference>
<dbReference type="AlphaFoldDB" id="A0A0L8JPY2"/>
<dbReference type="OrthoDB" id="9803863at2"/>
<dbReference type="InterPro" id="IPR001764">
    <property type="entry name" value="Glyco_hydro_3_N"/>
</dbReference>
<keyword evidence="7" id="KW-0106">Calcium</keyword>
<dbReference type="Pfam" id="PF03425">
    <property type="entry name" value="CBM_11"/>
    <property type="match status" value="1"/>
</dbReference>
<dbReference type="Gene3D" id="2.60.40.2030">
    <property type="match status" value="1"/>
</dbReference>
<keyword evidence="6 9" id="KW-0378">Hydrolase</keyword>
<feature type="region of interest" description="Disordered" evidence="10">
    <location>
        <begin position="257"/>
        <end position="283"/>
    </location>
</feature>
<evidence type="ECO:0000256" key="3">
    <source>
        <dbReference type="ARBA" id="ARBA00012744"/>
    </source>
</evidence>
<evidence type="ECO:0000256" key="11">
    <source>
        <dbReference type="SAM" id="SignalP"/>
    </source>
</evidence>
<dbReference type="InterPro" id="IPR038081">
    <property type="entry name" value="CalX-like_sf"/>
</dbReference>
<dbReference type="InterPro" id="IPR005087">
    <property type="entry name" value="CBM11"/>
</dbReference>
<feature type="domain" description="Glycoside hydrolase family 3 C-terminal" evidence="13">
    <location>
        <begin position="740"/>
        <end position="942"/>
    </location>
</feature>
<comment type="catalytic activity">
    <reaction evidence="1">
        <text>Hydrolysis of terminal, non-reducing beta-D-glucosyl residues with release of beta-D-glucose.</text>
        <dbReference type="EC" id="3.2.1.21"/>
    </reaction>
</comment>
<evidence type="ECO:0000259" key="14">
    <source>
        <dbReference type="Pfam" id="PF03160"/>
    </source>
</evidence>
<evidence type="ECO:0000256" key="8">
    <source>
        <dbReference type="ARBA" id="ARBA00023295"/>
    </source>
</evidence>
<feature type="domain" description="Calx-beta" evidence="14">
    <location>
        <begin position="248"/>
        <end position="331"/>
    </location>
</feature>
<evidence type="ECO:0000259" key="12">
    <source>
        <dbReference type="Pfam" id="PF00933"/>
    </source>
</evidence>
<comment type="caution">
    <text evidence="16">The sequence shown here is derived from an EMBL/GenBank/DDBJ whole genome shotgun (WGS) entry which is preliminary data.</text>
</comment>
<organism evidence="16 17">
    <name type="scientific">Streptomyces viridochromogenes</name>
    <dbReference type="NCBI Taxonomy" id="1938"/>
    <lineage>
        <taxon>Bacteria</taxon>
        <taxon>Bacillati</taxon>
        <taxon>Actinomycetota</taxon>
        <taxon>Actinomycetes</taxon>
        <taxon>Kitasatosporales</taxon>
        <taxon>Streptomycetaceae</taxon>
        <taxon>Streptomyces</taxon>
    </lineage>
</organism>
<evidence type="ECO:0000256" key="6">
    <source>
        <dbReference type="ARBA" id="ARBA00022801"/>
    </source>
</evidence>
<proteinExistence type="inferred from homology"/>
<evidence type="ECO:0000313" key="17">
    <source>
        <dbReference type="Proteomes" id="UP000037023"/>
    </source>
</evidence>
<dbReference type="Pfam" id="PF03160">
    <property type="entry name" value="Calx-beta"/>
    <property type="match status" value="1"/>
</dbReference>
<dbReference type="InterPro" id="IPR036962">
    <property type="entry name" value="Glyco_hydro_3_N_sf"/>
</dbReference>
<dbReference type="InterPro" id="IPR036881">
    <property type="entry name" value="Glyco_hydro_3_C_sf"/>
</dbReference>
<dbReference type="Pfam" id="PF01915">
    <property type="entry name" value="Glyco_hydro_3_C"/>
    <property type="match status" value="1"/>
</dbReference>
<dbReference type="SUPFAM" id="SSF52279">
    <property type="entry name" value="Beta-D-glucan exohydrolase, C-terminal domain"/>
    <property type="match status" value="1"/>
</dbReference>
<evidence type="ECO:0000259" key="13">
    <source>
        <dbReference type="Pfam" id="PF01915"/>
    </source>
</evidence>
<dbReference type="RefSeq" id="WP_033208645.1">
    <property type="nucleotide sequence ID" value="NZ_LGUP01000364.1"/>
</dbReference>
<dbReference type="EC" id="3.2.1.21" evidence="3"/>
<comment type="similarity">
    <text evidence="2 9">Belongs to the glycosyl hydrolase 3 family.</text>
</comment>
<evidence type="ECO:0000256" key="10">
    <source>
        <dbReference type="SAM" id="MobiDB-lite"/>
    </source>
</evidence>
<dbReference type="InterPro" id="IPR051915">
    <property type="entry name" value="Cellulose_Degrad_GH3"/>
</dbReference>
<dbReference type="GO" id="GO:0008810">
    <property type="term" value="F:cellulase activity"/>
    <property type="evidence" value="ECO:0007669"/>
    <property type="project" value="InterPro"/>
</dbReference>
<dbReference type="GO" id="GO:0016020">
    <property type="term" value="C:membrane"/>
    <property type="evidence" value="ECO:0007669"/>
    <property type="project" value="InterPro"/>
</dbReference>
<dbReference type="InterPro" id="IPR006311">
    <property type="entry name" value="TAT_signal"/>
</dbReference>
<dbReference type="SUPFAM" id="SSF51445">
    <property type="entry name" value="(Trans)glycosidases"/>
    <property type="match status" value="1"/>
</dbReference>
<dbReference type="Gene3D" id="3.40.50.1700">
    <property type="entry name" value="Glycoside hydrolase family 3 C-terminal domain"/>
    <property type="match status" value="1"/>
</dbReference>
<keyword evidence="4 11" id="KW-0732">Signal</keyword>
<feature type="domain" description="CBM11" evidence="15">
    <location>
        <begin position="38"/>
        <end position="226"/>
    </location>
</feature>
<dbReference type="InterPro" id="IPR008979">
    <property type="entry name" value="Galactose-bd-like_sf"/>
</dbReference>
<dbReference type="EMBL" id="LGUP01000364">
    <property type="protein sequence ID" value="KOG15743.1"/>
    <property type="molecule type" value="Genomic_DNA"/>
</dbReference>
<evidence type="ECO:0000259" key="15">
    <source>
        <dbReference type="Pfam" id="PF03425"/>
    </source>
</evidence>
<feature type="region of interest" description="Disordered" evidence="10">
    <location>
        <begin position="32"/>
        <end position="54"/>
    </location>
</feature>
<reference evidence="16 17" key="1">
    <citation type="submission" date="2015-06" db="EMBL/GenBank/DDBJ databases">
        <authorList>
            <person name="Hoefler B.C."/>
            <person name="Straight P.D."/>
        </authorList>
    </citation>
    <scope>NUCLEOTIDE SEQUENCE [LARGE SCALE GENOMIC DNA]</scope>
    <source>
        <strain evidence="16 17">NRRL 3427</strain>
    </source>
</reference>
<dbReference type="PANTHER" id="PTHR30620:SF16">
    <property type="entry name" value="LYSOSOMAL BETA GLUCOSIDASE"/>
    <property type="match status" value="1"/>
</dbReference>
<dbReference type="PRINTS" id="PR00133">
    <property type="entry name" value="GLHYDRLASE3"/>
</dbReference>
<feature type="chain" id="PRO_5005585217" description="beta-glucosidase" evidence="11">
    <location>
        <begin position="34"/>
        <end position="1030"/>
    </location>
</feature>
<dbReference type="InterPro" id="IPR003644">
    <property type="entry name" value="Calx_beta"/>
</dbReference>
<dbReference type="SUPFAM" id="SSF141072">
    <property type="entry name" value="CalX-like"/>
    <property type="match status" value="1"/>
</dbReference>
<evidence type="ECO:0000313" key="16">
    <source>
        <dbReference type="EMBL" id="KOG15743.1"/>
    </source>
</evidence>
<evidence type="ECO:0000256" key="4">
    <source>
        <dbReference type="ARBA" id="ARBA00022729"/>
    </source>
</evidence>
<dbReference type="Gene3D" id="3.20.20.300">
    <property type="entry name" value="Glycoside hydrolase, family 3, N-terminal domain"/>
    <property type="match status" value="1"/>
</dbReference>
<dbReference type="PROSITE" id="PS00775">
    <property type="entry name" value="GLYCOSYL_HYDROL_F3"/>
    <property type="match status" value="1"/>
</dbReference>
<name>A0A0L8JPY2_STRVR</name>